<dbReference type="EMBL" id="AAEW02000014">
    <property type="protein sequence ID" value="EAT15019.1"/>
    <property type="molecule type" value="Genomic_DNA"/>
</dbReference>
<gene>
    <name evidence="14" type="ORF">Dace_1096</name>
</gene>
<reference evidence="14" key="2">
    <citation type="submission" date="2006-05" db="EMBL/GenBank/DDBJ databases">
        <title>Sequencing of the draft genome and assembly of Desulfuromonas acetoxidans DSM 684.</title>
        <authorList>
            <consortium name="US DOE Joint Genome Institute (JGI-PGF)"/>
            <person name="Copeland A."/>
            <person name="Lucas S."/>
            <person name="Lapidus A."/>
            <person name="Barry K."/>
            <person name="Detter J.C."/>
            <person name="Glavina del Rio T."/>
            <person name="Hammon N."/>
            <person name="Israni S."/>
            <person name="Dalin E."/>
            <person name="Tice H."/>
            <person name="Bruce D."/>
            <person name="Pitluck S."/>
            <person name="Richardson P."/>
        </authorList>
    </citation>
    <scope>NUCLEOTIDE SEQUENCE [LARGE SCALE GENOMIC DNA]</scope>
    <source>
        <strain evidence="14">DSM 684</strain>
    </source>
</reference>
<evidence type="ECO:0000313" key="14">
    <source>
        <dbReference type="EMBL" id="EAT15019.1"/>
    </source>
</evidence>
<dbReference type="GO" id="GO:0006508">
    <property type="term" value="P:proteolysis"/>
    <property type="evidence" value="ECO:0007669"/>
    <property type="project" value="UniProtKB-KW"/>
</dbReference>
<keyword evidence="10 12" id="KW-0472">Membrane</keyword>
<evidence type="ECO:0000256" key="9">
    <source>
        <dbReference type="ARBA" id="ARBA00023049"/>
    </source>
</evidence>
<evidence type="ECO:0000256" key="5">
    <source>
        <dbReference type="ARBA" id="ARBA00022723"/>
    </source>
</evidence>
<sequence>MDRNHWFQQFFRNQFQTLALLVFVVGYLALLGWLVWGSSGLWLVALAFIVLAGSSVSPQQVMRWHRAQPLSPHQAPQLYHLLQQLAARARLPRVPDLYYLPDRQANAFAVGSPERSAVAVSDGLIRLLNHDEWTGVLAHELSHIQQRDLQVLRLSDLANRFTQMLSAMTMLMIMVSLPLLLFSNVSLNLGVVLLVMGAPMLSSLAHLAISRVREYAADLNAARLTGDPQGLASALVKLEGAQQRWWNVFRLPRPAELGLLRTHPPLQQRIDRLMALLPEGARRYRTRPMNPPHVFQSQRPWWLS</sequence>
<dbReference type="OrthoDB" id="15218at2"/>
<keyword evidence="15" id="KW-1185">Reference proteome</keyword>
<evidence type="ECO:0000256" key="11">
    <source>
        <dbReference type="RuleBase" id="RU003983"/>
    </source>
</evidence>
<organism evidence="14 15">
    <name type="scientific">Desulfuromonas acetoxidans (strain DSM 684 / 11070)</name>
    <dbReference type="NCBI Taxonomy" id="281689"/>
    <lineage>
        <taxon>Bacteria</taxon>
        <taxon>Pseudomonadati</taxon>
        <taxon>Thermodesulfobacteriota</taxon>
        <taxon>Desulfuromonadia</taxon>
        <taxon>Desulfuromonadales</taxon>
        <taxon>Desulfuromonadaceae</taxon>
        <taxon>Desulfuromonas</taxon>
    </lineage>
</organism>
<feature type="transmembrane region" description="Helical" evidence="12">
    <location>
        <begin position="15"/>
        <end position="35"/>
    </location>
</feature>
<dbReference type="GO" id="GO:0004222">
    <property type="term" value="F:metalloendopeptidase activity"/>
    <property type="evidence" value="ECO:0007669"/>
    <property type="project" value="InterPro"/>
</dbReference>
<accession>Q1JXX4</accession>
<keyword evidence="7 11" id="KW-0862">Zinc</keyword>
<keyword evidence="6 11" id="KW-0378">Hydrolase</keyword>
<evidence type="ECO:0000256" key="8">
    <source>
        <dbReference type="ARBA" id="ARBA00022989"/>
    </source>
</evidence>
<comment type="similarity">
    <text evidence="11">Belongs to the peptidase M48 family.</text>
</comment>
<comment type="caution">
    <text evidence="14">The sequence shown here is derived from an EMBL/GenBank/DDBJ whole genome shotgun (WGS) entry which is preliminary data.</text>
</comment>
<dbReference type="RefSeq" id="WP_006001559.1">
    <property type="nucleotide sequence ID" value="NZ_AAEW02000014.1"/>
</dbReference>
<evidence type="ECO:0000256" key="6">
    <source>
        <dbReference type="ARBA" id="ARBA00022801"/>
    </source>
</evidence>
<evidence type="ECO:0000256" key="2">
    <source>
        <dbReference type="ARBA" id="ARBA00022475"/>
    </source>
</evidence>
<reference evidence="14" key="1">
    <citation type="submission" date="2006-05" db="EMBL/GenBank/DDBJ databases">
        <title>Annotation of the draft genome assembly of Desulfuromonas acetoxidans DSM 684.</title>
        <authorList>
            <consortium name="US DOE Joint Genome Institute (JGI-ORNL)"/>
            <person name="Larimer F."/>
            <person name="Land M."/>
            <person name="Hauser L."/>
        </authorList>
    </citation>
    <scope>NUCLEOTIDE SEQUENCE [LARGE SCALE GENOMIC DNA]</scope>
    <source>
        <strain evidence="14">DSM 684</strain>
    </source>
</reference>
<evidence type="ECO:0000256" key="7">
    <source>
        <dbReference type="ARBA" id="ARBA00022833"/>
    </source>
</evidence>
<keyword evidence="9 11" id="KW-0482">Metalloprotease</keyword>
<evidence type="ECO:0000259" key="13">
    <source>
        <dbReference type="Pfam" id="PF01435"/>
    </source>
</evidence>
<dbReference type="GO" id="GO:0005886">
    <property type="term" value="C:plasma membrane"/>
    <property type="evidence" value="ECO:0007669"/>
    <property type="project" value="UniProtKB-SubCell"/>
</dbReference>
<evidence type="ECO:0000256" key="10">
    <source>
        <dbReference type="ARBA" id="ARBA00023136"/>
    </source>
</evidence>
<dbReference type="Pfam" id="PF01435">
    <property type="entry name" value="Peptidase_M48"/>
    <property type="match status" value="1"/>
</dbReference>
<proteinExistence type="inferred from homology"/>
<keyword evidence="3 11" id="KW-0645">Protease</keyword>
<keyword evidence="2" id="KW-1003">Cell membrane</keyword>
<dbReference type="Gene3D" id="3.30.2010.10">
    <property type="entry name" value="Metalloproteases ('zincins'), catalytic domain"/>
    <property type="match status" value="1"/>
</dbReference>
<keyword evidence="8 12" id="KW-1133">Transmembrane helix</keyword>
<evidence type="ECO:0000256" key="3">
    <source>
        <dbReference type="ARBA" id="ARBA00022670"/>
    </source>
</evidence>
<protein>
    <submittedName>
        <fullName evidence="14">Peptidase M48, Ste24p</fullName>
    </submittedName>
</protein>
<keyword evidence="4 12" id="KW-0812">Transmembrane</keyword>
<comment type="cofactor">
    <cofactor evidence="11">
        <name>Zn(2+)</name>
        <dbReference type="ChEBI" id="CHEBI:29105"/>
    </cofactor>
    <text evidence="11">Binds 1 zinc ion per subunit.</text>
</comment>
<dbReference type="GO" id="GO:0046872">
    <property type="term" value="F:metal ion binding"/>
    <property type="evidence" value="ECO:0007669"/>
    <property type="project" value="UniProtKB-KW"/>
</dbReference>
<dbReference type="InterPro" id="IPR050083">
    <property type="entry name" value="HtpX_protease"/>
</dbReference>
<dbReference type="PANTHER" id="PTHR43221:SF1">
    <property type="entry name" value="PROTEASE HTPX"/>
    <property type="match status" value="1"/>
</dbReference>
<dbReference type="Proteomes" id="UP000005695">
    <property type="component" value="Unassembled WGS sequence"/>
</dbReference>
<name>Q1JXX4_DESA6</name>
<evidence type="ECO:0000256" key="4">
    <source>
        <dbReference type="ARBA" id="ARBA00022692"/>
    </source>
</evidence>
<feature type="domain" description="Peptidase M48" evidence="13">
    <location>
        <begin position="72"/>
        <end position="274"/>
    </location>
</feature>
<comment type="subcellular location">
    <subcellularLocation>
        <location evidence="1">Cell membrane</location>
        <topology evidence="1">Multi-pass membrane protein</topology>
    </subcellularLocation>
</comment>
<evidence type="ECO:0000256" key="1">
    <source>
        <dbReference type="ARBA" id="ARBA00004651"/>
    </source>
</evidence>
<dbReference type="PANTHER" id="PTHR43221">
    <property type="entry name" value="PROTEASE HTPX"/>
    <property type="match status" value="1"/>
</dbReference>
<dbReference type="AlphaFoldDB" id="Q1JXX4"/>
<keyword evidence="5" id="KW-0479">Metal-binding</keyword>
<dbReference type="CDD" id="cd07339">
    <property type="entry name" value="M48B_HtpX_like"/>
    <property type="match status" value="1"/>
</dbReference>
<dbReference type="InterPro" id="IPR001915">
    <property type="entry name" value="Peptidase_M48"/>
</dbReference>
<evidence type="ECO:0000313" key="15">
    <source>
        <dbReference type="Proteomes" id="UP000005695"/>
    </source>
</evidence>
<feature type="transmembrane region" description="Helical" evidence="12">
    <location>
        <begin position="41"/>
        <end position="58"/>
    </location>
</feature>
<evidence type="ECO:0000256" key="12">
    <source>
        <dbReference type="SAM" id="Phobius"/>
    </source>
</evidence>